<dbReference type="PANTHER" id="PTHR14003:SF19">
    <property type="entry name" value="YY2 TRANSCRIPTION FACTOR"/>
    <property type="match status" value="1"/>
</dbReference>
<accession>A0A507FBD5</accession>
<keyword evidence="4" id="KW-0862">Zinc</keyword>
<dbReference type="SMART" id="SM00355">
    <property type="entry name" value="ZnF_C2H2"/>
    <property type="match status" value="2"/>
</dbReference>
<dbReference type="Gene3D" id="3.30.160.60">
    <property type="entry name" value="Classic Zinc Finger"/>
    <property type="match status" value="1"/>
</dbReference>
<dbReference type="GO" id="GO:0000978">
    <property type="term" value="F:RNA polymerase II cis-regulatory region sequence-specific DNA binding"/>
    <property type="evidence" value="ECO:0007669"/>
    <property type="project" value="TreeGrafter"/>
</dbReference>
<dbReference type="GO" id="GO:0008270">
    <property type="term" value="F:zinc ion binding"/>
    <property type="evidence" value="ECO:0007669"/>
    <property type="project" value="UniProtKB-KW"/>
</dbReference>
<reference evidence="8 9" key="1">
    <citation type="journal article" date="2019" name="Sci. Rep.">
        <title>Comparative genomics of chytrid fungi reveal insights into the obligate biotrophic and pathogenic lifestyle of Synchytrium endobioticum.</title>
        <authorList>
            <person name="van de Vossenberg B.T.L.H."/>
            <person name="Warris S."/>
            <person name="Nguyen H.D.T."/>
            <person name="van Gent-Pelzer M.P.E."/>
            <person name="Joly D.L."/>
            <person name="van de Geest H.C."/>
            <person name="Bonants P.J.M."/>
            <person name="Smith D.S."/>
            <person name="Levesque C.A."/>
            <person name="van der Lee T.A.J."/>
        </authorList>
    </citation>
    <scope>NUCLEOTIDE SEQUENCE [LARGE SCALE GENOMIC DNA]</scope>
    <source>
        <strain evidence="8 9">CBS 675.73</strain>
    </source>
</reference>
<dbReference type="EMBL" id="QEAP01000214">
    <property type="protein sequence ID" value="TPX72606.1"/>
    <property type="molecule type" value="Genomic_DNA"/>
</dbReference>
<keyword evidence="1" id="KW-0479">Metal-binding</keyword>
<keyword evidence="3 5" id="KW-0863">Zinc-finger</keyword>
<dbReference type="GO" id="GO:0000785">
    <property type="term" value="C:chromatin"/>
    <property type="evidence" value="ECO:0007669"/>
    <property type="project" value="TreeGrafter"/>
</dbReference>
<dbReference type="OrthoDB" id="8922241at2759"/>
<dbReference type="Proteomes" id="UP000320333">
    <property type="component" value="Unassembled WGS sequence"/>
</dbReference>
<feature type="compositionally biased region" description="Pro residues" evidence="6">
    <location>
        <begin position="114"/>
        <end position="123"/>
    </location>
</feature>
<evidence type="ECO:0000256" key="6">
    <source>
        <dbReference type="SAM" id="MobiDB-lite"/>
    </source>
</evidence>
<feature type="domain" description="C2H2-type" evidence="7">
    <location>
        <begin position="168"/>
        <end position="195"/>
    </location>
</feature>
<proteinExistence type="predicted"/>
<comment type="caution">
    <text evidence="8">The sequence shown here is derived from an EMBL/GenBank/DDBJ whole genome shotgun (WGS) entry which is preliminary data.</text>
</comment>
<dbReference type="PROSITE" id="PS50157">
    <property type="entry name" value="ZINC_FINGER_C2H2_2"/>
    <property type="match status" value="1"/>
</dbReference>
<name>A0A507FBD5_9FUNG</name>
<feature type="compositionally biased region" description="Polar residues" evidence="6">
    <location>
        <begin position="99"/>
        <end position="109"/>
    </location>
</feature>
<dbReference type="InterPro" id="IPR036236">
    <property type="entry name" value="Znf_C2H2_sf"/>
</dbReference>
<keyword evidence="9" id="KW-1185">Reference proteome</keyword>
<gene>
    <name evidence="8" type="ORF">CcCBS67573_g05709</name>
</gene>
<dbReference type="GO" id="GO:0000981">
    <property type="term" value="F:DNA-binding transcription factor activity, RNA polymerase II-specific"/>
    <property type="evidence" value="ECO:0007669"/>
    <property type="project" value="TreeGrafter"/>
</dbReference>
<sequence length="223" mass="24883">MSTHPPVSHLENGLLLESFLFDTETTPQACTMSRRSSVTSEYPQSPLVSHCHADVLYNMFNQVTTVAGGFDFGWDLLDCMLPFPQELPSSIQTQFKLQRDASSNINSPNHLEPTTPPPPPPSHTTPIISQLAFTSPSSSSSKRKTQKPKQLSPPPQPTTILDTRARNYRCSMCSNTFLRRQDLTRHEVTHTRVKEHICLVVGCGARFGRSDALARHVKGRRCV</sequence>
<dbReference type="STRING" id="246404.A0A507FBD5"/>
<evidence type="ECO:0000313" key="9">
    <source>
        <dbReference type="Proteomes" id="UP000320333"/>
    </source>
</evidence>
<dbReference type="GO" id="GO:0005667">
    <property type="term" value="C:transcription regulator complex"/>
    <property type="evidence" value="ECO:0007669"/>
    <property type="project" value="TreeGrafter"/>
</dbReference>
<evidence type="ECO:0000256" key="2">
    <source>
        <dbReference type="ARBA" id="ARBA00022737"/>
    </source>
</evidence>
<dbReference type="SUPFAM" id="SSF57667">
    <property type="entry name" value="beta-beta-alpha zinc fingers"/>
    <property type="match status" value="1"/>
</dbReference>
<dbReference type="PROSITE" id="PS00028">
    <property type="entry name" value="ZINC_FINGER_C2H2_1"/>
    <property type="match status" value="1"/>
</dbReference>
<dbReference type="InterPro" id="IPR013087">
    <property type="entry name" value="Znf_C2H2_type"/>
</dbReference>
<feature type="region of interest" description="Disordered" evidence="6">
    <location>
        <begin position="99"/>
        <end position="163"/>
    </location>
</feature>
<dbReference type="GO" id="GO:0031519">
    <property type="term" value="C:PcG protein complex"/>
    <property type="evidence" value="ECO:0007669"/>
    <property type="project" value="TreeGrafter"/>
</dbReference>
<dbReference type="PANTHER" id="PTHR14003">
    <property type="entry name" value="TRANSCRIPTIONAL REPRESSOR PROTEIN YY"/>
    <property type="match status" value="1"/>
</dbReference>
<evidence type="ECO:0000256" key="4">
    <source>
        <dbReference type="ARBA" id="ARBA00022833"/>
    </source>
</evidence>
<evidence type="ECO:0000256" key="5">
    <source>
        <dbReference type="PROSITE-ProRule" id="PRU00042"/>
    </source>
</evidence>
<protein>
    <recommendedName>
        <fullName evidence="7">C2H2-type domain-containing protein</fullName>
    </recommendedName>
</protein>
<organism evidence="8 9">
    <name type="scientific">Chytriomyces confervae</name>
    <dbReference type="NCBI Taxonomy" id="246404"/>
    <lineage>
        <taxon>Eukaryota</taxon>
        <taxon>Fungi</taxon>
        <taxon>Fungi incertae sedis</taxon>
        <taxon>Chytridiomycota</taxon>
        <taxon>Chytridiomycota incertae sedis</taxon>
        <taxon>Chytridiomycetes</taxon>
        <taxon>Chytridiales</taxon>
        <taxon>Chytriomycetaceae</taxon>
        <taxon>Chytriomyces</taxon>
    </lineage>
</organism>
<keyword evidence="2" id="KW-0677">Repeat</keyword>
<evidence type="ECO:0000256" key="3">
    <source>
        <dbReference type="ARBA" id="ARBA00022771"/>
    </source>
</evidence>
<evidence type="ECO:0000256" key="1">
    <source>
        <dbReference type="ARBA" id="ARBA00022723"/>
    </source>
</evidence>
<evidence type="ECO:0000313" key="8">
    <source>
        <dbReference type="EMBL" id="TPX72606.1"/>
    </source>
</evidence>
<evidence type="ECO:0000259" key="7">
    <source>
        <dbReference type="PROSITE" id="PS50157"/>
    </source>
</evidence>
<dbReference type="AlphaFoldDB" id="A0A507FBD5"/>